<reference evidence="2" key="1">
    <citation type="submission" date="2016-05" db="EMBL/GenBank/DDBJ databases">
        <authorList>
            <person name="Lavstsen T."/>
            <person name="Jespersen J.S."/>
        </authorList>
    </citation>
    <scope>NUCLEOTIDE SEQUENCE</scope>
    <source>
        <tissue evidence="2">Brain</tissue>
    </source>
</reference>
<sequence>WTTTNTTRTPHIPPKKKVSSPTVTWRKLKRTWCSRCCQFKRNLQGQSRILNSKGVSSSPSHPVVTRTAVTFDAG</sequence>
<protein>
    <submittedName>
        <fullName evidence="2">Si:ch211-246m6.4</fullName>
    </submittedName>
</protein>
<feature type="region of interest" description="Disordered" evidence="1">
    <location>
        <begin position="1"/>
        <end position="21"/>
    </location>
</feature>
<evidence type="ECO:0000313" key="2">
    <source>
        <dbReference type="EMBL" id="SBR70488.1"/>
    </source>
</evidence>
<organism evidence="2">
    <name type="scientific">Nothobranchius rachovii</name>
    <name type="common">bluefin notho</name>
    <dbReference type="NCBI Taxonomy" id="451742"/>
    <lineage>
        <taxon>Eukaryota</taxon>
        <taxon>Metazoa</taxon>
        <taxon>Chordata</taxon>
        <taxon>Craniata</taxon>
        <taxon>Vertebrata</taxon>
        <taxon>Euteleostomi</taxon>
        <taxon>Actinopterygii</taxon>
        <taxon>Neopterygii</taxon>
        <taxon>Teleostei</taxon>
        <taxon>Neoteleostei</taxon>
        <taxon>Acanthomorphata</taxon>
        <taxon>Ovalentaria</taxon>
        <taxon>Atherinomorphae</taxon>
        <taxon>Cyprinodontiformes</taxon>
        <taxon>Nothobranchiidae</taxon>
        <taxon>Nothobranchius</taxon>
    </lineage>
</organism>
<dbReference type="AlphaFoldDB" id="A0A1A8NN86"/>
<reference evidence="2" key="2">
    <citation type="submission" date="2016-06" db="EMBL/GenBank/DDBJ databases">
        <title>The genome of a short-lived fish provides insights into sex chromosome evolution and the genetic control of aging.</title>
        <authorList>
            <person name="Reichwald K."/>
            <person name="Felder M."/>
            <person name="Petzold A."/>
            <person name="Koch P."/>
            <person name="Groth M."/>
            <person name="Platzer M."/>
        </authorList>
    </citation>
    <scope>NUCLEOTIDE SEQUENCE</scope>
    <source>
        <tissue evidence="2">Brain</tissue>
    </source>
</reference>
<gene>
    <name evidence="2" type="primary">SI:CH211-246M6.4</name>
</gene>
<name>A0A1A8NN86_9TELE</name>
<proteinExistence type="predicted"/>
<feature type="non-terminal residue" evidence="2">
    <location>
        <position position="1"/>
    </location>
</feature>
<accession>A0A1A8NN86</accession>
<evidence type="ECO:0000256" key="1">
    <source>
        <dbReference type="SAM" id="MobiDB-lite"/>
    </source>
</evidence>
<dbReference type="EMBL" id="HAEH01003136">
    <property type="protein sequence ID" value="SBR70488.1"/>
    <property type="molecule type" value="Transcribed_RNA"/>
</dbReference>